<comment type="caution">
    <text evidence="1">The sequence shown here is derived from an EMBL/GenBank/DDBJ whole genome shotgun (WGS) entry which is preliminary data.</text>
</comment>
<keyword evidence="2" id="KW-1185">Reference proteome</keyword>
<reference evidence="1 2" key="1">
    <citation type="submission" date="2018-04" db="EMBL/GenBank/DDBJ databases">
        <title>Sphingobacterium sp. M46 Genome.</title>
        <authorList>
            <person name="Cheng J."/>
            <person name="Li Y."/>
        </authorList>
    </citation>
    <scope>NUCLEOTIDE SEQUENCE [LARGE SCALE GENOMIC DNA]</scope>
    <source>
        <strain evidence="1 2">M46</strain>
    </source>
</reference>
<proteinExistence type="predicted"/>
<dbReference type="Proteomes" id="UP000250831">
    <property type="component" value="Unassembled WGS sequence"/>
</dbReference>
<evidence type="ECO:0000313" key="2">
    <source>
        <dbReference type="Proteomes" id="UP000250831"/>
    </source>
</evidence>
<accession>A0A363NWC6</accession>
<gene>
    <name evidence="1" type="ORF">DCO56_09130</name>
</gene>
<dbReference type="RefSeq" id="WP_108633426.1">
    <property type="nucleotide sequence ID" value="NZ_QCXX01000002.1"/>
</dbReference>
<protein>
    <submittedName>
        <fullName evidence="1">Uncharacterized protein</fullName>
    </submittedName>
</protein>
<evidence type="ECO:0000313" key="1">
    <source>
        <dbReference type="EMBL" id="PUV25094.1"/>
    </source>
</evidence>
<name>A0A363NWC6_9SPHI</name>
<organism evidence="1 2">
    <name type="scientific">Sphingobacterium athyrii</name>
    <dbReference type="NCBI Taxonomy" id="2152717"/>
    <lineage>
        <taxon>Bacteria</taxon>
        <taxon>Pseudomonadati</taxon>
        <taxon>Bacteroidota</taxon>
        <taxon>Sphingobacteriia</taxon>
        <taxon>Sphingobacteriales</taxon>
        <taxon>Sphingobacteriaceae</taxon>
        <taxon>Sphingobacterium</taxon>
    </lineage>
</organism>
<sequence length="155" mass="18219">MKKLIMIAVILMWTKSIVYSQDANIHRSKLQSSFAYHLRYPKELEKAALPSFFTLKVQYDHKAKQYNLEFSDSAHPLMIKEVLRIKDKLDFNAMYDDFNLGNRDIPIMIPIEIKMQSASPKFSDPTTKISQHLYNFKGKQAFGEFIFAHPLSLWW</sequence>
<dbReference type="AlphaFoldDB" id="A0A363NWC6"/>
<dbReference type="EMBL" id="QCXX01000002">
    <property type="protein sequence ID" value="PUV25094.1"/>
    <property type="molecule type" value="Genomic_DNA"/>
</dbReference>
<dbReference type="OrthoDB" id="709354at2"/>